<protein>
    <recommendedName>
        <fullName evidence="2">SAC3/GANP/THP3 conserved domain-containing protein</fullName>
    </recommendedName>
</protein>
<feature type="region of interest" description="Disordered" evidence="1">
    <location>
        <begin position="632"/>
        <end position="875"/>
    </location>
</feature>
<reference evidence="3 4" key="1">
    <citation type="submission" date="2016-03" db="EMBL/GenBank/DDBJ databases">
        <authorList>
            <person name="Ploux O."/>
        </authorList>
    </citation>
    <scope>NUCLEOTIDE SEQUENCE [LARGE SCALE GENOMIC DNA]</scope>
    <source>
        <strain evidence="3 4">UAMH 11012</strain>
    </source>
</reference>
<evidence type="ECO:0000313" key="3">
    <source>
        <dbReference type="EMBL" id="CZR59223.1"/>
    </source>
</evidence>
<feature type="compositionally biased region" description="Basic and acidic residues" evidence="1">
    <location>
        <begin position="52"/>
        <end position="68"/>
    </location>
</feature>
<feature type="compositionally biased region" description="Polar residues" evidence="1">
    <location>
        <begin position="111"/>
        <end position="137"/>
    </location>
</feature>
<dbReference type="STRING" id="576137.A0A1L7X2H2"/>
<organism evidence="3 4">
    <name type="scientific">Phialocephala subalpina</name>
    <dbReference type="NCBI Taxonomy" id="576137"/>
    <lineage>
        <taxon>Eukaryota</taxon>
        <taxon>Fungi</taxon>
        <taxon>Dikarya</taxon>
        <taxon>Ascomycota</taxon>
        <taxon>Pezizomycotina</taxon>
        <taxon>Leotiomycetes</taxon>
        <taxon>Helotiales</taxon>
        <taxon>Mollisiaceae</taxon>
        <taxon>Phialocephala</taxon>
        <taxon>Phialocephala fortinii species complex</taxon>
    </lineage>
</organism>
<feature type="compositionally biased region" description="Basic residues" evidence="1">
    <location>
        <begin position="1"/>
        <end position="12"/>
    </location>
</feature>
<feature type="region of interest" description="Disordered" evidence="1">
    <location>
        <begin position="1"/>
        <end position="144"/>
    </location>
</feature>
<evidence type="ECO:0000313" key="4">
    <source>
        <dbReference type="Proteomes" id="UP000184330"/>
    </source>
</evidence>
<dbReference type="InterPro" id="IPR005062">
    <property type="entry name" value="SAC3/GANP/THP3_conserved"/>
</dbReference>
<accession>A0A1L7X2H2</accession>
<dbReference type="GO" id="GO:0005737">
    <property type="term" value="C:cytoplasm"/>
    <property type="evidence" value="ECO:0007669"/>
    <property type="project" value="TreeGrafter"/>
</dbReference>
<dbReference type="GO" id="GO:0070390">
    <property type="term" value="C:transcription export complex 2"/>
    <property type="evidence" value="ECO:0007669"/>
    <property type="project" value="TreeGrafter"/>
</dbReference>
<dbReference type="AlphaFoldDB" id="A0A1L7X2H2"/>
<feature type="region of interest" description="Disordered" evidence="1">
    <location>
        <begin position="1148"/>
        <end position="1203"/>
    </location>
</feature>
<proteinExistence type="predicted"/>
<gene>
    <name evidence="3" type="ORF">PAC_09115</name>
</gene>
<dbReference type="GO" id="GO:0006406">
    <property type="term" value="P:mRNA export from nucleus"/>
    <property type="evidence" value="ECO:0007669"/>
    <property type="project" value="TreeGrafter"/>
</dbReference>
<feature type="compositionally biased region" description="Basic and acidic residues" evidence="1">
    <location>
        <begin position="1177"/>
        <end position="1203"/>
    </location>
</feature>
<keyword evidence="4" id="KW-1185">Reference proteome</keyword>
<sequence>MPSQRRNGRARRGQANNFLRSQGEGTTSRGAHNSSDTDRRNSSNTSLSNTYENDRLENAAKRTRREMSTTHFGAPSGAHAPTISSPFAPNPFTQKNPNPFSPSPNTSSSFGQPSGSKPTPSAQPNPFNTARTGQSKFGSHCDPTEVSMASFHKTPETSASLAAKIETLLSRDRLHPPTWPSVDFNRNPGLWESYTKDGREFRKKYRASLTRAGLIDDPDVPKKLEFALVFKGTCDEMCPELEAAERIVERRYDQFEKDYLGNGEFSALPNPSKMIKKLARSAAGQDNPLPVEVRTVPALKRTLDYLIDEILGKMELASVHGFVWDRTRAIRRDLAFYPSWTNEELIDRVYILETIARFHVVSLHQMSKKGIKGGFVEQQELEQLSKTLISILEAYGDCRKQQVECENEAEFRAYYLLFNRGNPGILKTAQDWGYKFWVESPEVQIAASLVEAFQNTWDAHGPLKNPATQGSSEFDIAQCAFSKFFSIVEDGSVSYTMACFAEICFNDIRKSIMTTILKSYRRQKDQTKDWTLSRLNAYLRFDEEADILSWGEQHGLHFESGDEEEYLSFDQSTLKNPWSAHQQQHSYALVERKRGDHSLTDVIRTTVYDTSEEEEYPIAEEEDDDLFVKDDSDWATSLPQPTAAQEDIQEDSSEEEPSHRVNDVAIQSESSTTNNTSTPRSLFDRIGTPKTFGSDFFTSSPKESSTPKQDPPSIFAKPPGNEAPSVFTQPAKEHPSATQAKPPFSFPTQPPTSSIQLGGISDNATTCASAPTAPLTFGLQPSLNAPEAIQPMGKPATATQAPVPQPSLFPTAPTPTASIFPATDTPIPPPSFGTNPQPPAASGSSMTTPPNFTNTPTTQPESFDVPQPTPPPNRPRKILRVAEWVTLGEGGLLDEFTQLHTEKLLWAVAEMYVAEQQKIADEQAAAQAQIEADHFRYKSLATRFGRQWRETVRRLGLKRRGREARKARKAFAESTRAAKAAKKANLVEDFRSSTQAKRREGLERRDSLESLLDETGVLNGVHDAEEELRSIVKEEIRAVMRLDRSGSSNKRPRSEESTNSMASSNRHKRGRSDNPLGRSLLSDPTYLDGGSRIHLMKDYNDQDERRRQVSGVQTDYFRLKARGITTLHNGAPLASSAAKDIVHQKHSFDGISKPKTPHQQKVQSWARSVPAKPVPAFEERSPTEEYENKKEQTEKRGLDDNDEKLFARLRKVREQMDEGAEWFRKQISRSQSKSKSSS</sequence>
<feature type="compositionally biased region" description="Polar residues" evidence="1">
    <location>
        <begin position="634"/>
        <end position="643"/>
    </location>
</feature>
<dbReference type="Proteomes" id="UP000184330">
    <property type="component" value="Unassembled WGS sequence"/>
</dbReference>
<feature type="compositionally biased region" description="Polar residues" evidence="1">
    <location>
        <begin position="696"/>
        <end position="708"/>
    </location>
</feature>
<feature type="compositionally biased region" description="Low complexity" evidence="1">
    <location>
        <begin position="847"/>
        <end position="860"/>
    </location>
</feature>
<dbReference type="PANTHER" id="PTHR12436">
    <property type="entry name" value="80 KDA MCM3-ASSOCIATED PROTEIN"/>
    <property type="match status" value="1"/>
</dbReference>
<dbReference type="Gene3D" id="1.25.40.990">
    <property type="match status" value="1"/>
</dbReference>
<dbReference type="EMBL" id="FJOG01000013">
    <property type="protein sequence ID" value="CZR59223.1"/>
    <property type="molecule type" value="Genomic_DNA"/>
</dbReference>
<evidence type="ECO:0000259" key="2">
    <source>
        <dbReference type="Pfam" id="PF03399"/>
    </source>
</evidence>
<feature type="region of interest" description="Disordered" evidence="1">
    <location>
        <begin position="1042"/>
        <end position="1091"/>
    </location>
</feature>
<dbReference type="OrthoDB" id="264795at2759"/>
<feature type="domain" description="SAC3/GANP/THP3 conserved" evidence="2">
    <location>
        <begin position="237"/>
        <end position="559"/>
    </location>
</feature>
<feature type="compositionally biased region" description="Polar residues" evidence="1">
    <location>
        <begin position="1157"/>
        <end position="1166"/>
    </location>
</feature>
<evidence type="ECO:0000256" key="1">
    <source>
        <dbReference type="SAM" id="MobiDB-lite"/>
    </source>
</evidence>
<feature type="compositionally biased region" description="Polar residues" evidence="1">
    <location>
        <begin position="82"/>
        <end position="95"/>
    </location>
</feature>
<feature type="compositionally biased region" description="Polar residues" evidence="1">
    <location>
        <begin position="18"/>
        <end position="32"/>
    </location>
</feature>
<dbReference type="InterPro" id="IPR045107">
    <property type="entry name" value="SAC3/GANP/THP3"/>
</dbReference>
<dbReference type="PANTHER" id="PTHR12436:SF3">
    <property type="entry name" value="GERMINAL-CENTER ASSOCIATED NUCLEAR PROTEIN"/>
    <property type="match status" value="1"/>
</dbReference>
<feature type="compositionally biased region" description="Pro residues" evidence="1">
    <location>
        <begin position="826"/>
        <end position="839"/>
    </location>
</feature>
<dbReference type="Pfam" id="PF03399">
    <property type="entry name" value="SAC3_GANP"/>
    <property type="match status" value="1"/>
</dbReference>
<name>A0A1L7X2H2_9HELO</name>
<feature type="compositionally biased region" description="Low complexity" evidence="1">
    <location>
        <begin position="668"/>
        <end position="678"/>
    </location>
</feature>